<reference evidence="3" key="1">
    <citation type="journal article" date="2014" name="Int. J. Syst. Evol. Microbiol.">
        <title>Complete genome of a new Firmicutes species belonging to the dominant human colonic microbiota ('Ruminococcus bicirculans') reveals two chromosomes and a selective capacity to utilize plant glucans.</title>
        <authorList>
            <consortium name="NISC Comparative Sequencing Program"/>
            <person name="Wegmann U."/>
            <person name="Louis P."/>
            <person name="Goesmann A."/>
            <person name="Henrissat B."/>
            <person name="Duncan S.H."/>
            <person name="Flint H.J."/>
        </authorList>
    </citation>
    <scope>NUCLEOTIDE SEQUENCE</scope>
    <source>
        <strain evidence="3">NBRC 107715</strain>
    </source>
</reference>
<dbReference type="OrthoDB" id="8003857at2"/>
<evidence type="ECO:0000259" key="1">
    <source>
        <dbReference type="Pfam" id="PF21834"/>
    </source>
</evidence>
<dbReference type="EMBL" id="BJZU01000129">
    <property type="protein sequence ID" value="GEP06954.1"/>
    <property type="molecule type" value="Genomic_DNA"/>
</dbReference>
<keyword evidence="5" id="KW-1185">Reference proteome</keyword>
<accession>A0A512JAG0</accession>
<dbReference type="Proteomes" id="UP001156856">
    <property type="component" value="Unassembled WGS sequence"/>
</dbReference>
<reference evidence="2 4" key="3">
    <citation type="submission" date="2019-07" db="EMBL/GenBank/DDBJ databases">
        <title>Whole genome shotgun sequence of Methylobacterium oxalidis NBRC 107715.</title>
        <authorList>
            <person name="Hosoyama A."/>
            <person name="Uohara A."/>
            <person name="Ohji S."/>
            <person name="Ichikawa N."/>
        </authorList>
    </citation>
    <scope>NUCLEOTIDE SEQUENCE [LARGE SCALE GENOMIC DNA]</scope>
    <source>
        <strain evidence="2 4">NBRC 107715</strain>
    </source>
</reference>
<protein>
    <recommendedName>
        <fullName evidence="1">DUF6894 domain-containing protein</fullName>
    </recommendedName>
</protein>
<name>A0A512JAG0_9HYPH</name>
<dbReference type="Proteomes" id="UP000321960">
    <property type="component" value="Unassembled WGS sequence"/>
</dbReference>
<sequence>MLKRFYFDLVKRDTVLVDEAGIEAADLDEAQEQAEVALQEFYDSGEAVDFGEGWQLVIRDGTGAVLKKLPVR</sequence>
<feature type="domain" description="DUF6894" evidence="1">
    <location>
        <begin position="4"/>
        <end position="71"/>
    </location>
</feature>
<reference evidence="5" key="2">
    <citation type="journal article" date="2019" name="Int. J. Syst. Evol. Microbiol.">
        <title>The Global Catalogue of Microorganisms (GCM) 10K type strain sequencing project: providing services to taxonomists for standard genome sequencing and annotation.</title>
        <authorList>
            <consortium name="The Broad Institute Genomics Platform"/>
            <consortium name="The Broad Institute Genome Sequencing Center for Infectious Disease"/>
            <person name="Wu L."/>
            <person name="Ma J."/>
        </authorList>
    </citation>
    <scope>NUCLEOTIDE SEQUENCE [LARGE SCALE GENOMIC DNA]</scope>
    <source>
        <strain evidence="5">NBRC 107715</strain>
    </source>
</reference>
<dbReference type="InterPro" id="IPR054189">
    <property type="entry name" value="DUF6894"/>
</dbReference>
<reference evidence="3" key="4">
    <citation type="submission" date="2023-01" db="EMBL/GenBank/DDBJ databases">
        <title>Draft genome sequence of Methylobacterium oxalidis strain NBRC 107715.</title>
        <authorList>
            <person name="Sun Q."/>
            <person name="Mori K."/>
        </authorList>
    </citation>
    <scope>NUCLEOTIDE SEQUENCE</scope>
    <source>
        <strain evidence="3">NBRC 107715</strain>
    </source>
</reference>
<dbReference type="AlphaFoldDB" id="A0A512JAG0"/>
<evidence type="ECO:0000313" key="4">
    <source>
        <dbReference type="Proteomes" id="UP000321960"/>
    </source>
</evidence>
<evidence type="ECO:0000313" key="5">
    <source>
        <dbReference type="Proteomes" id="UP001156856"/>
    </source>
</evidence>
<evidence type="ECO:0000313" key="3">
    <source>
        <dbReference type="EMBL" id="GLS64562.1"/>
    </source>
</evidence>
<proteinExistence type="predicted"/>
<dbReference type="Pfam" id="PF21834">
    <property type="entry name" value="DUF6894"/>
    <property type="match status" value="1"/>
</dbReference>
<comment type="caution">
    <text evidence="2">The sequence shown here is derived from an EMBL/GenBank/DDBJ whole genome shotgun (WGS) entry which is preliminary data.</text>
</comment>
<gene>
    <name evidence="3" type="ORF">GCM10007888_29430</name>
    <name evidence="2" type="ORF">MOX02_49920</name>
</gene>
<dbReference type="RefSeq" id="WP_147028450.1">
    <property type="nucleotide sequence ID" value="NZ_BJZU01000129.1"/>
</dbReference>
<organism evidence="2 4">
    <name type="scientific">Methylobacterium oxalidis</name>
    <dbReference type="NCBI Taxonomy" id="944322"/>
    <lineage>
        <taxon>Bacteria</taxon>
        <taxon>Pseudomonadati</taxon>
        <taxon>Pseudomonadota</taxon>
        <taxon>Alphaproteobacteria</taxon>
        <taxon>Hyphomicrobiales</taxon>
        <taxon>Methylobacteriaceae</taxon>
        <taxon>Methylobacterium</taxon>
    </lineage>
</organism>
<evidence type="ECO:0000313" key="2">
    <source>
        <dbReference type="EMBL" id="GEP06954.1"/>
    </source>
</evidence>
<dbReference type="EMBL" id="BSPK01000045">
    <property type="protein sequence ID" value="GLS64562.1"/>
    <property type="molecule type" value="Genomic_DNA"/>
</dbReference>